<evidence type="ECO:0000313" key="3">
    <source>
        <dbReference type="Proteomes" id="UP001372338"/>
    </source>
</evidence>
<evidence type="ECO:0000256" key="1">
    <source>
        <dbReference type="SAM" id="MobiDB-lite"/>
    </source>
</evidence>
<organism evidence="2 3">
    <name type="scientific">Crotalaria pallida</name>
    <name type="common">Smooth rattlebox</name>
    <name type="synonym">Crotalaria striata</name>
    <dbReference type="NCBI Taxonomy" id="3830"/>
    <lineage>
        <taxon>Eukaryota</taxon>
        <taxon>Viridiplantae</taxon>
        <taxon>Streptophyta</taxon>
        <taxon>Embryophyta</taxon>
        <taxon>Tracheophyta</taxon>
        <taxon>Spermatophyta</taxon>
        <taxon>Magnoliopsida</taxon>
        <taxon>eudicotyledons</taxon>
        <taxon>Gunneridae</taxon>
        <taxon>Pentapetalae</taxon>
        <taxon>rosids</taxon>
        <taxon>fabids</taxon>
        <taxon>Fabales</taxon>
        <taxon>Fabaceae</taxon>
        <taxon>Papilionoideae</taxon>
        <taxon>50 kb inversion clade</taxon>
        <taxon>genistoids sensu lato</taxon>
        <taxon>core genistoids</taxon>
        <taxon>Crotalarieae</taxon>
        <taxon>Crotalaria</taxon>
    </lineage>
</organism>
<gene>
    <name evidence="2" type="ORF">RIF29_08042</name>
</gene>
<comment type="caution">
    <text evidence="2">The sequence shown here is derived from an EMBL/GenBank/DDBJ whole genome shotgun (WGS) entry which is preliminary data.</text>
</comment>
<keyword evidence="3" id="KW-1185">Reference proteome</keyword>
<feature type="compositionally biased region" description="Low complexity" evidence="1">
    <location>
        <begin position="83"/>
        <end position="95"/>
    </location>
</feature>
<sequence length="136" mass="15134">MYICPMRRKRFLSVGRYSVFCGSSLYVNEIHLVTVISLNPPHVKGRTETNLDSVSLMFCLLHVWVPICKLLPLRGNGSTAELGQEGEQQCGQQGKQKAEKGTHGHGTSTSTSTRMDDSEKQQQIQKEKEKAKAAID</sequence>
<accession>A0AAN9PCF2</accession>
<dbReference type="EMBL" id="JAYWIO010000001">
    <property type="protein sequence ID" value="KAK7292264.1"/>
    <property type="molecule type" value="Genomic_DNA"/>
</dbReference>
<feature type="region of interest" description="Disordered" evidence="1">
    <location>
        <begin position="80"/>
        <end position="136"/>
    </location>
</feature>
<protein>
    <submittedName>
        <fullName evidence="2">Uncharacterized protein</fullName>
    </submittedName>
</protein>
<name>A0AAN9PCF2_CROPI</name>
<proteinExistence type="predicted"/>
<feature type="compositionally biased region" description="Basic and acidic residues" evidence="1">
    <location>
        <begin position="114"/>
        <end position="136"/>
    </location>
</feature>
<dbReference type="Proteomes" id="UP001372338">
    <property type="component" value="Unassembled WGS sequence"/>
</dbReference>
<dbReference type="AlphaFoldDB" id="A0AAN9PCF2"/>
<reference evidence="2 3" key="1">
    <citation type="submission" date="2024-01" db="EMBL/GenBank/DDBJ databases">
        <title>The genomes of 5 underutilized Papilionoideae crops provide insights into root nodulation and disease resistanc.</title>
        <authorList>
            <person name="Yuan L."/>
        </authorList>
    </citation>
    <scope>NUCLEOTIDE SEQUENCE [LARGE SCALE GENOMIC DNA]</scope>
    <source>
        <strain evidence="2">ZHUSHIDOU_FW_LH</strain>
        <tissue evidence="2">Leaf</tissue>
    </source>
</reference>
<evidence type="ECO:0000313" key="2">
    <source>
        <dbReference type="EMBL" id="KAK7292264.1"/>
    </source>
</evidence>